<dbReference type="SUPFAM" id="SSF54736">
    <property type="entry name" value="ClpS-like"/>
    <property type="match status" value="1"/>
</dbReference>
<dbReference type="InterPro" id="IPR014719">
    <property type="entry name" value="Ribosomal_bL12_C/ClpS-like"/>
</dbReference>
<reference evidence="2" key="1">
    <citation type="submission" date="2021-01" db="EMBL/GenBank/DDBJ databases">
        <authorList>
            <person name="Corre E."/>
            <person name="Pelletier E."/>
            <person name="Niang G."/>
            <person name="Scheremetjew M."/>
            <person name="Finn R."/>
            <person name="Kale V."/>
            <person name="Holt S."/>
            <person name="Cochrane G."/>
            <person name="Meng A."/>
            <person name="Brown T."/>
            <person name="Cohen L."/>
        </authorList>
    </citation>
    <scope>NUCLEOTIDE SEQUENCE</scope>
    <source>
        <strain evidence="2">UTEX LB 2760</strain>
    </source>
</reference>
<proteinExistence type="predicted"/>
<gene>
    <name evidence="2" type="ORF">RMAR0315_LOCUS229</name>
</gene>
<sequence>MQSGIALHKEPMAVTYVFCCEIRITPRAHAGKARVRSRRAAVYSSAPTIEKKGVKLREKTVVKEPVKPKDYNVFIINDPFNKREYVVKILLQTIPNMSFSRAYAVMDMAHNTGKGLVITTNMEMAEAYCEAITKAGILSTVEPAD</sequence>
<evidence type="ECO:0000313" key="2">
    <source>
        <dbReference type="EMBL" id="CAD8389686.1"/>
    </source>
</evidence>
<dbReference type="AlphaFoldDB" id="A0A7S0FZU9"/>
<dbReference type="Gene3D" id="3.30.1390.10">
    <property type="match status" value="1"/>
</dbReference>
<dbReference type="EMBL" id="HBEK01000389">
    <property type="protein sequence ID" value="CAD8389686.1"/>
    <property type="molecule type" value="Transcribed_RNA"/>
</dbReference>
<accession>A0A7S0FZU9</accession>
<name>A0A7S0FZU9_9RHOD</name>
<dbReference type="InterPro" id="IPR022935">
    <property type="entry name" value="ClpS"/>
</dbReference>
<evidence type="ECO:0000259" key="1">
    <source>
        <dbReference type="Pfam" id="PF02617"/>
    </source>
</evidence>
<dbReference type="PANTHER" id="PTHR33473:SF17">
    <property type="entry name" value="ATP-DEPENDENT CLP PROTEASE ADAPTER PROTEIN CLPS1, CHLOROPLASTIC"/>
    <property type="match status" value="1"/>
</dbReference>
<dbReference type="GO" id="GO:0030163">
    <property type="term" value="P:protein catabolic process"/>
    <property type="evidence" value="ECO:0007669"/>
    <property type="project" value="InterPro"/>
</dbReference>
<protein>
    <recommendedName>
        <fullName evidence="1">Adaptor protein ClpS core domain-containing protein</fullName>
    </recommendedName>
</protein>
<dbReference type="InterPro" id="IPR003769">
    <property type="entry name" value="ClpS_core"/>
</dbReference>
<dbReference type="PANTHER" id="PTHR33473">
    <property type="entry name" value="ATP-DEPENDENT CLP PROTEASE ADAPTER PROTEIN CLPS1, CHLOROPLASTIC"/>
    <property type="match status" value="1"/>
</dbReference>
<feature type="domain" description="Adaptor protein ClpS core" evidence="1">
    <location>
        <begin position="67"/>
        <end position="134"/>
    </location>
</feature>
<dbReference type="GO" id="GO:0006508">
    <property type="term" value="P:proteolysis"/>
    <property type="evidence" value="ECO:0007669"/>
    <property type="project" value="InterPro"/>
</dbReference>
<dbReference type="Pfam" id="PF02617">
    <property type="entry name" value="ClpS"/>
    <property type="match status" value="1"/>
</dbReference>
<organism evidence="2">
    <name type="scientific">Rhodosorus marinus</name>
    <dbReference type="NCBI Taxonomy" id="101924"/>
    <lineage>
        <taxon>Eukaryota</taxon>
        <taxon>Rhodophyta</taxon>
        <taxon>Stylonematophyceae</taxon>
        <taxon>Stylonematales</taxon>
        <taxon>Stylonemataceae</taxon>
        <taxon>Rhodosorus</taxon>
    </lineage>
</organism>